<dbReference type="Pfam" id="PF03663">
    <property type="entry name" value="Glyco_hydro_76"/>
    <property type="match status" value="1"/>
</dbReference>
<feature type="compositionally biased region" description="Low complexity" evidence="1">
    <location>
        <begin position="363"/>
        <end position="380"/>
    </location>
</feature>
<evidence type="ECO:0000256" key="1">
    <source>
        <dbReference type="SAM" id="MobiDB-lite"/>
    </source>
</evidence>
<protein>
    <submittedName>
        <fullName evidence="3">Glycoside hydrolase family 76 protein</fullName>
    </submittedName>
</protein>
<keyword evidence="2" id="KW-1133">Transmembrane helix</keyword>
<proteinExistence type="predicted"/>
<evidence type="ECO:0000256" key="2">
    <source>
        <dbReference type="SAM" id="Phobius"/>
    </source>
</evidence>
<dbReference type="EMBL" id="JACAZF010000001">
    <property type="protein sequence ID" value="KAF7316078.1"/>
    <property type="molecule type" value="Genomic_DNA"/>
</dbReference>
<feature type="compositionally biased region" description="Low complexity" evidence="1">
    <location>
        <begin position="433"/>
        <end position="463"/>
    </location>
</feature>
<feature type="region of interest" description="Disordered" evidence="1">
    <location>
        <begin position="424"/>
        <end position="487"/>
    </location>
</feature>
<dbReference type="Gene3D" id="1.50.10.20">
    <property type="match status" value="1"/>
</dbReference>
<dbReference type="Proteomes" id="UP000636479">
    <property type="component" value="Unassembled WGS sequence"/>
</dbReference>
<feature type="region of interest" description="Disordered" evidence="1">
    <location>
        <begin position="353"/>
        <end position="382"/>
    </location>
</feature>
<sequence>MVAAMLLFSSSHIFSTVLVLAGYWTPLWAQLASPGWRKPNITTAVADRIGTVNAAVQKTIDHIGTDGQFSDADYLIPAIFYSQLAGFDVATSSNQHHDLLARYFNLAQTASSNFANLNVSVSFFDSALADGQAPLASLYVTTAVSDPSIAGLSTGHFAILSALLAASTSKPDYLSAAQLSITFMQSHWLNPQNIILDGISGRSNDSCSLSTSPQPYDSGMAIEVLAILVDITKDSAYQRLLTSLVEAAILSPAWQGANGIISNQAHGSGGDLFVVRGLSAAYSRNATSSSLKEYIKAYLAVQYNGVLDLARSSGSDTYGHWIGPAATTFNSIDQTSALGVLVAAIGLHNETVQTTSSSGGGPTSSAPPSSSNTTLASAAPHPKSHTGAVVGGIVAAVVVTLICVGLLFWIRRRRQNSRRELTGPALDIPSVRPSINPPSTTTISPFTSPVSQSSSSALTAATPHARYGQREKHHQPGPSTSRSLSDGSRTDFAFIAEQAEPVPASITASALPTDELVRILHSRLQGQNAEIYDNDAPPPRYPGTDAGTSI</sequence>
<dbReference type="OrthoDB" id="3068171at2759"/>
<name>A0A8H6TCK0_9AGAR</name>
<dbReference type="GO" id="GO:0005975">
    <property type="term" value="P:carbohydrate metabolic process"/>
    <property type="evidence" value="ECO:0007669"/>
    <property type="project" value="InterPro"/>
</dbReference>
<keyword evidence="2" id="KW-0812">Transmembrane</keyword>
<reference evidence="3" key="1">
    <citation type="submission" date="2020-05" db="EMBL/GenBank/DDBJ databases">
        <title>Mycena genomes resolve the evolution of fungal bioluminescence.</title>
        <authorList>
            <person name="Tsai I.J."/>
        </authorList>
    </citation>
    <scope>NUCLEOTIDE SEQUENCE</scope>
    <source>
        <strain evidence="3">171206Taipei</strain>
    </source>
</reference>
<dbReference type="GeneID" id="59340707"/>
<dbReference type="SUPFAM" id="SSF48208">
    <property type="entry name" value="Six-hairpin glycosidases"/>
    <property type="match status" value="1"/>
</dbReference>
<keyword evidence="3" id="KW-0378">Hydrolase</keyword>
<comment type="caution">
    <text evidence="3">The sequence shown here is derived from an EMBL/GenBank/DDBJ whole genome shotgun (WGS) entry which is preliminary data.</text>
</comment>
<keyword evidence="2" id="KW-0472">Membrane</keyword>
<keyword evidence="4" id="KW-1185">Reference proteome</keyword>
<feature type="region of interest" description="Disordered" evidence="1">
    <location>
        <begin position="528"/>
        <end position="550"/>
    </location>
</feature>
<dbReference type="Gene3D" id="1.20.5.510">
    <property type="entry name" value="Single helix bin"/>
    <property type="match status" value="1"/>
</dbReference>
<dbReference type="AlphaFoldDB" id="A0A8H6TCK0"/>
<organism evidence="3 4">
    <name type="scientific">Mycena indigotica</name>
    <dbReference type="NCBI Taxonomy" id="2126181"/>
    <lineage>
        <taxon>Eukaryota</taxon>
        <taxon>Fungi</taxon>
        <taxon>Dikarya</taxon>
        <taxon>Basidiomycota</taxon>
        <taxon>Agaricomycotina</taxon>
        <taxon>Agaricomycetes</taxon>
        <taxon>Agaricomycetidae</taxon>
        <taxon>Agaricales</taxon>
        <taxon>Marasmiineae</taxon>
        <taxon>Mycenaceae</taxon>
        <taxon>Mycena</taxon>
    </lineage>
</organism>
<accession>A0A8H6TCK0</accession>
<dbReference type="InterPro" id="IPR005198">
    <property type="entry name" value="Glyco_hydro_76"/>
</dbReference>
<dbReference type="RefSeq" id="XP_037226101.1">
    <property type="nucleotide sequence ID" value="XM_037358191.1"/>
</dbReference>
<dbReference type="GO" id="GO:0016787">
    <property type="term" value="F:hydrolase activity"/>
    <property type="evidence" value="ECO:0007669"/>
    <property type="project" value="UniProtKB-KW"/>
</dbReference>
<dbReference type="InterPro" id="IPR008928">
    <property type="entry name" value="6-hairpin_glycosidase_sf"/>
</dbReference>
<evidence type="ECO:0000313" key="3">
    <source>
        <dbReference type="EMBL" id="KAF7316078.1"/>
    </source>
</evidence>
<feature type="transmembrane region" description="Helical" evidence="2">
    <location>
        <begin position="388"/>
        <end position="410"/>
    </location>
</feature>
<evidence type="ECO:0000313" key="4">
    <source>
        <dbReference type="Proteomes" id="UP000636479"/>
    </source>
</evidence>
<gene>
    <name evidence="3" type="ORF">MIND_00125800</name>
</gene>
<feature type="compositionally biased region" description="Polar residues" evidence="1">
    <location>
        <begin position="477"/>
        <end position="487"/>
    </location>
</feature>